<protein>
    <submittedName>
        <fullName evidence="1">Uncharacterized protein</fullName>
    </submittedName>
</protein>
<name>A0A1G8V9C2_9PSEU</name>
<dbReference type="EMBL" id="FNET01000002">
    <property type="protein sequence ID" value="SDJ62716.1"/>
    <property type="molecule type" value="Genomic_DNA"/>
</dbReference>
<evidence type="ECO:0000313" key="1">
    <source>
        <dbReference type="EMBL" id="SDJ62716.1"/>
    </source>
</evidence>
<evidence type="ECO:0000313" key="2">
    <source>
        <dbReference type="Proteomes" id="UP000199682"/>
    </source>
</evidence>
<gene>
    <name evidence="1" type="ORF">SAMN04488074_102559</name>
</gene>
<reference evidence="2" key="1">
    <citation type="submission" date="2016-10" db="EMBL/GenBank/DDBJ databases">
        <authorList>
            <person name="Varghese N."/>
            <person name="Submissions S."/>
        </authorList>
    </citation>
    <scope>NUCLEOTIDE SEQUENCE [LARGE SCALE GENOMIC DNA]</scope>
    <source>
        <strain evidence="2">DSM 44796</strain>
    </source>
</reference>
<dbReference type="Proteomes" id="UP000199682">
    <property type="component" value="Unassembled WGS sequence"/>
</dbReference>
<dbReference type="AlphaFoldDB" id="A0A1G8V9C2"/>
<organism evidence="1 2">
    <name type="scientific">Lentzea albidocapillata subsp. violacea</name>
    <dbReference type="NCBI Taxonomy" id="128104"/>
    <lineage>
        <taxon>Bacteria</taxon>
        <taxon>Bacillati</taxon>
        <taxon>Actinomycetota</taxon>
        <taxon>Actinomycetes</taxon>
        <taxon>Pseudonocardiales</taxon>
        <taxon>Pseudonocardiaceae</taxon>
        <taxon>Lentzea</taxon>
    </lineage>
</organism>
<sequence length="73" mass="7576">MLSEDTEYGRTIRDGFVSTFGKPGTVDHQLVVSADPTDAAVAALRANPSSGPIVVAGQESHGLEVIVALRRAA</sequence>
<accession>A0A1G8V9C2</accession>
<proteinExistence type="predicted"/>
<dbReference type="RefSeq" id="WP_090005003.1">
    <property type="nucleotide sequence ID" value="NZ_FNET01000002.1"/>
</dbReference>